<accession>A0A1M6VH17</accession>
<reference evidence="3" key="1">
    <citation type="submission" date="2016-11" db="EMBL/GenBank/DDBJ databases">
        <authorList>
            <person name="Varghese N."/>
            <person name="Submissions S."/>
        </authorList>
    </citation>
    <scope>NUCLEOTIDE SEQUENCE [LARGE SCALE GENOMIC DNA]</scope>
    <source>
        <strain evidence="3">DSM 22212</strain>
    </source>
</reference>
<dbReference type="EMBL" id="FRAU01000006">
    <property type="protein sequence ID" value="SHK80661.1"/>
    <property type="molecule type" value="Genomic_DNA"/>
</dbReference>
<dbReference type="RefSeq" id="WP_072715859.1">
    <property type="nucleotide sequence ID" value="NZ_FRAU01000006.1"/>
</dbReference>
<evidence type="ECO:0000313" key="2">
    <source>
        <dbReference type="EMBL" id="SHK80661.1"/>
    </source>
</evidence>
<feature type="transmembrane region" description="Helical" evidence="1">
    <location>
        <begin position="162"/>
        <end position="181"/>
    </location>
</feature>
<sequence length="269" mass="31073">MVSFKVYKIINIMFHSLYILIFKFVFEYGFSSDHIEWILSLLVIQNVTGMHKSFCRKKFKIDIAFITGIIFIIYFVNFALIKNDFWAFPWYYRLFWFVGTFTLLLLPVKSEATAKETETPVERGTELIRFHSGLLRLNLLLTGLLLVALGALLLFARERIFLLLPVGVGLLFQLGVLMLLHRLRQRALTKRQLFQLVGLLEGIVGVLFLIGFFFAMRSTSAYYRPPLLELRSLDLILSFVLFILLVPGPGAGILIYMLRRSQKSSISSR</sequence>
<feature type="transmembrane region" description="Helical" evidence="1">
    <location>
        <begin position="90"/>
        <end position="108"/>
    </location>
</feature>
<keyword evidence="1" id="KW-0472">Membrane</keyword>
<dbReference type="Proteomes" id="UP000185812">
    <property type="component" value="Unassembled WGS sequence"/>
</dbReference>
<feature type="transmembrane region" description="Helical" evidence="1">
    <location>
        <begin position="59"/>
        <end position="78"/>
    </location>
</feature>
<feature type="transmembrane region" description="Helical" evidence="1">
    <location>
        <begin position="137"/>
        <end position="156"/>
    </location>
</feature>
<protein>
    <submittedName>
        <fullName evidence="2">Uncharacterized protein</fullName>
    </submittedName>
</protein>
<gene>
    <name evidence="2" type="ORF">SAMN04488087_2029</name>
</gene>
<dbReference type="AlphaFoldDB" id="A0A1M6VH17"/>
<evidence type="ECO:0000256" key="1">
    <source>
        <dbReference type="SAM" id="Phobius"/>
    </source>
</evidence>
<organism evidence="2 3">
    <name type="scientific">Rhodothermus profundi</name>
    <dbReference type="NCBI Taxonomy" id="633813"/>
    <lineage>
        <taxon>Bacteria</taxon>
        <taxon>Pseudomonadati</taxon>
        <taxon>Rhodothermota</taxon>
        <taxon>Rhodothermia</taxon>
        <taxon>Rhodothermales</taxon>
        <taxon>Rhodothermaceae</taxon>
        <taxon>Rhodothermus</taxon>
    </lineage>
</organism>
<feature type="transmembrane region" description="Helical" evidence="1">
    <location>
        <begin position="235"/>
        <end position="258"/>
    </location>
</feature>
<keyword evidence="1" id="KW-0812">Transmembrane</keyword>
<feature type="transmembrane region" description="Helical" evidence="1">
    <location>
        <begin position="193"/>
        <end position="215"/>
    </location>
</feature>
<evidence type="ECO:0000313" key="3">
    <source>
        <dbReference type="Proteomes" id="UP000185812"/>
    </source>
</evidence>
<name>A0A1M6VH17_9BACT</name>
<keyword evidence="1" id="KW-1133">Transmembrane helix</keyword>
<proteinExistence type="predicted"/>
<keyword evidence="3" id="KW-1185">Reference proteome</keyword>
<dbReference type="STRING" id="633813.SAMN04488087_2029"/>